<feature type="transmembrane region" description="Helical" evidence="1">
    <location>
        <begin position="83"/>
        <end position="106"/>
    </location>
</feature>
<evidence type="ECO:0008006" key="4">
    <source>
        <dbReference type="Google" id="ProtNLM"/>
    </source>
</evidence>
<evidence type="ECO:0000313" key="2">
    <source>
        <dbReference type="EMBL" id="SHG74083.1"/>
    </source>
</evidence>
<dbReference type="RefSeq" id="WP_079567369.1">
    <property type="nucleotide sequence ID" value="NZ_LT670818.1"/>
</dbReference>
<feature type="transmembrane region" description="Helical" evidence="1">
    <location>
        <begin position="45"/>
        <end position="62"/>
    </location>
</feature>
<dbReference type="Pfam" id="PF11345">
    <property type="entry name" value="DUF3147"/>
    <property type="match status" value="1"/>
</dbReference>
<reference evidence="2 3" key="1">
    <citation type="submission" date="2016-11" db="EMBL/GenBank/DDBJ databases">
        <authorList>
            <person name="Jaros S."/>
            <person name="Januszkiewicz K."/>
            <person name="Wedrychowicz H."/>
        </authorList>
    </citation>
    <scope>NUCLEOTIDE SEQUENCE [LARGE SCALE GENOMIC DNA]</scope>
    <source>
        <strain evidence="2 3">GAS242</strain>
    </source>
</reference>
<sequence>MVVRVKWSAFKQGRWYEYVLRFVLGGLATTLAGAVANIFGPEAGGLFLAFPAIFCASATLIEKHERERKQELGLSGYRRGTDAAALDAAGAGLGSIGLAAFGLGVWLLAPTLAFGSLALGAVGWLLASVLLWRLRREARIVK</sequence>
<keyword evidence="1" id="KW-1133">Transmembrane helix</keyword>
<keyword evidence="1" id="KW-0812">Transmembrane</keyword>
<dbReference type="InterPro" id="IPR021493">
    <property type="entry name" value="DUF3147"/>
</dbReference>
<name>A0A1M5MBI2_9BRAD</name>
<dbReference type="OrthoDB" id="8250301at2"/>
<evidence type="ECO:0000313" key="3">
    <source>
        <dbReference type="Proteomes" id="UP000190675"/>
    </source>
</evidence>
<keyword evidence="1" id="KW-0472">Membrane</keyword>
<dbReference type="Proteomes" id="UP000190675">
    <property type="component" value="Chromosome I"/>
</dbReference>
<accession>A0A1M5MBI2</accession>
<organism evidence="2 3">
    <name type="scientific">Bradyrhizobium erythrophlei</name>
    <dbReference type="NCBI Taxonomy" id="1437360"/>
    <lineage>
        <taxon>Bacteria</taxon>
        <taxon>Pseudomonadati</taxon>
        <taxon>Pseudomonadota</taxon>
        <taxon>Alphaproteobacteria</taxon>
        <taxon>Hyphomicrobiales</taxon>
        <taxon>Nitrobacteraceae</taxon>
        <taxon>Bradyrhizobium</taxon>
    </lineage>
</organism>
<feature type="transmembrane region" description="Helical" evidence="1">
    <location>
        <begin position="18"/>
        <end position="39"/>
    </location>
</feature>
<dbReference type="EMBL" id="LT670818">
    <property type="protein sequence ID" value="SHG74083.1"/>
    <property type="molecule type" value="Genomic_DNA"/>
</dbReference>
<feature type="transmembrane region" description="Helical" evidence="1">
    <location>
        <begin position="112"/>
        <end position="132"/>
    </location>
</feature>
<evidence type="ECO:0000256" key="1">
    <source>
        <dbReference type="SAM" id="Phobius"/>
    </source>
</evidence>
<gene>
    <name evidence="2" type="ORF">SAMN05444169_3910</name>
</gene>
<proteinExistence type="predicted"/>
<protein>
    <recommendedName>
        <fullName evidence="4">DUF3147 family protein</fullName>
    </recommendedName>
</protein>
<dbReference type="AlphaFoldDB" id="A0A1M5MBI2"/>